<name>A0A5C8ZSX2_9GAMM</name>
<dbReference type="EMBL" id="VRYZ01000006">
    <property type="protein sequence ID" value="TXS90411.1"/>
    <property type="molecule type" value="Genomic_DNA"/>
</dbReference>
<dbReference type="RefSeq" id="WP_148064937.1">
    <property type="nucleotide sequence ID" value="NZ_VRYZ01000006.1"/>
</dbReference>
<feature type="compositionally biased region" description="Basic and acidic residues" evidence="1">
    <location>
        <begin position="54"/>
        <end position="63"/>
    </location>
</feature>
<proteinExistence type="predicted"/>
<gene>
    <name evidence="2" type="ORF">FVW59_13790</name>
</gene>
<organism evidence="2 3">
    <name type="scientific">Parahaliea aestuarii</name>
    <dbReference type="NCBI Taxonomy" id="1852021"/>
    <lineage>
        <taxon>Bacteria</taxon>
        <taxon>Pseudomonadati</taxon>
        <taxon>Pseudomonadota</taxon>
        <taxon>Gammaproteobacteria</taxon>
        <taxon>Cellvibrionales</taxon>
        <taxon>Halieaceae</taxon>
        <taxon>Parahaliea</taxon>
    </lineage>
</organism>
<dbReference type="Proteomes" id="UP000321933">
    <property type="component" value="Unassembled WGS sequence"/>
</dbReference>
<comment type="caution">
    <text evidence="2">The sequence shown here is derived from an EMBL/GenBank/DDBJ whole genome shotgun (WGS) entry which is preliminary data.</text>
</comment>
<reference evidence="2 3" key="1">
    <citation type="submission" date="2019-08" db="EMBL/GenBank/DDBJ databases">
        <title>Parahaliea maris sp. nov., isolated from the surface seawater.</title>
        <authorList>
            <person name="Liu Y."/>
        </authorList>
    </citation>
    <scope>NUCLEOTIDE SEQUENCE [LARGE SCALE GENOMIC DNA]</scope>
    <source>
        <strain evidence="2 3">S2-26</strain>
    </source>
</reference>
<keyword evidence="3" id="KW-1185">Reference proteome</keyword>
<evidence type="ECO:0000313" key="2">
    <source>
        <dbReference type="EMBL" id="TXS90411.1"/>
    </source>
</evidence>
<protein>
    <submittedName>
        <fullName evidence="2">Uncharacterized protein</fullName>
    </submittedName>
</protein>
<feature type="region of interest" description="Disordered" evidence="1">
    <location>
        <begin position="41"/>
        <end position="63"/>
    </location>
</feature>
<dbReference type="AlphaFoldDB" id="A0A5C8ZSX2"/>
<sequence>MDDRDKTPKDSETVLMALDQISQTIDVMTSVVGRLRTYVQEEAASAGKQPSLQEEMRPDRVLH</sequence>
<evidence type="ECO:0000256" key="1">
    <source>
        <dbReference type="SAM" id="MobiDB-lite"/>
    </source>
</evidence>
<accession>A0A5C8ZSX2</accession>
<dbReference type="OrthoDB" id="5741731at2"/>
<evidence type="ECO:0000313" key="3">
    <source>
        <dbReference type="Proteomes" id="UP000321933"/>
    </source>
</evidence>